<keyword evidence="2" id="KW-1185">Reference proteome</keyword>
<accession>A0A8J2ZXA7</accession>
<dbReference type="RefSeq" id="WP_188497822.1">
    <property type="nucleotide sequence ID" value="NZ_BMFV01000019.1"/>
</dbReference>
<evidence type="ECO:0000313" key="1">
    <source>
        <dbReference type="EMBL" id="GGH83854.1"/>
    </source>
</evidence>
<comment type="caution">
    <text evidence="1">The sequence shown here is derived from an EMBL/GenBank/DDBJ whole genome shotgun (WGS) entry which is preliminary data.</text>
</comment>
<name>A0A8J2ZXA7_9BACL</name>
<dbReference type="EMBL" id="BMFV01000019">
    <property type="protein sequence ID" value="GGH83854.1"/>
    <property type="molecule type" value="Genomic_DNA"/>
</dbReference>
<dbReference type="Proteomes" id="UP000656813">
    <property type="component" value="Unassembled WGS sequence"/>
</dbReference>
<organism evidence="1 2">
    <name type="scientific">Pullulanibacillus pueri</name>
    <dbReference type="NCBI Taxonomy" id="1437324"/>
    <lineage>
        <taxon>Bacteria</taxon>
        <taxon>Bacillati</taxon>
        <taxon>Bacillota</taxon>
        <taxon>Bacilli</taxon>
        <taxon>Bacillales</taxon>
        <taxon>Sporolactobacillaceae</taxon>
        <taxon>Pullulanibacillus</taxon>
    </lineage>
</organism>
<reference evidence="1" key="2">
    <citation type="submission" date="2020-09" db="EMBL/GenBank/DDBJ databases">
        <authorList>
            <person name="Sun Q."/>
            <person name="Zhou Y."/>
        </authorList>
    </citation>
    <scope>NUCLEOTIDE SEQUENCE</scope>
    <source>
        <strain evidence="1">CGMCC 1.12777</strain>
    </source>
</reference>
<evidence type="ECO:0000313" key="2">
    <source>
        <dbReference type="Proteomes" id="UP000656813"/>
    </source>
</evidence>
<sequence>MKQDKALILAEKIIQLDMLRDELFEELVTLSGNRASEILRVAQNA</sequence>
<reference evidence="1" key="1">
    <citation type="journal article" date="2014" name="Int. J. Syst. Evol. Microbiol.">
        <title>Complete genome sequence of Corynebacterium casei LMG S-19264T (=DSM 44701T), isolated from a smear-ripened cheese.</title>
        <authorList>
            <consortium name="US DOE Joint Genome Institute (JGI-PGF)"/>
            <person name="Walter F."/>
            <person name="Albersmeier A."/>
            <person name="Kalinowski J."/>
            <person name="Ruckert C."/>
        </authorList>
    </citation>
    <scope>NUCLEOTIDE SEQUENCE</scope>
    <source>
        <strain evidence="1">CGMCC 1.12777</strain>
    </source>
</reference>
<gene>
    <name evidence="1" type="ORF">GCM10007096_25580</name>
</gene>
<proteinExistence type="predicted"/>
<protein>
    <submittedName>
        <fullName evidence="1">Uncharacterized protein</fullName>
    </submittedName>
</protein>
<dbReference type="AlphaFoldDB" id="A0A8J2ZXA7"/>